<feature type="compositionally biased region" description="Basic and acidic residues" evidence="15">
    <location>
        <begin position="304"/>
        <end position="319"/>
    </location>
</feature>
<keyword evidence="17" id="KW-1185">Reference proteome</keyword>
<dbReference type="EMBL" id="CAJPDS010000004">
    <property type="protein sequence ID" value="CAF9906123.1"/>
    <property type="molecule type" value="Genomic_DNA"/>
</dbReference>
<feature type="compositionally biased region" description="Low complexity" evidence="15">
    <location>
        <begin position="77"/>
        <end position="92"/>
    </location>
</feature>
<feature type="region of interest" description="Disordered" evidence="15">
    <location>
        <begin position="1"/>
        <end position="165"/>
    </location>
</feature>
<feature type="compositionally biased region" description="Polar residues" evidence="15">
    <location>
        <begin position="111"/>
        <end position="125"/>
    </location>
</feature>
<dbReference type="GO" id="GO:0042407">
    <property type="term" value="P:cristae formation"/>
    <property type="evidence" value="ECO:0007669"/>
    <property type="project" value="TreeGrafter"/>
</dbReference>
<dbReference type="Proteomes" id="UP000664521">
    <property type="component" value="Unassembled WGS sequence"/>
</dbReference>
<dbReference type="OrthoDB" id="10261039at2759"/>
<dbReference type="Pfam" id="PF09731">
    <property type="entry name" value="Mitofilin"/>
    <property type="match status" value="1"/>
</dbReference>
<keyword evidence="11 13" id="KW-0472">Membrane</keyword>
<evidence type="ECO:0000313" key="16">
    <source>
        <dbReference type="EMBL" id="CAF9906123.1"/>
    </source>
</evidence>
<dbReference type="GO" id="GO:0061617">
    <property type="term" value="C:MICOS complex"/>
    <property type="evidence" value="ECO:0007669"/>
    <property type="project" value="TreeGrafter"/>
</dbReference>
<evidence type="ECO:0000256" key="10">
    <source>
        <dbReference type="ARBA" id="ARBA00023128"/>
    </source>
</evidence>
<gene>
    <name evidence="16" type="primary">FCJ1</name>
    <name evidence="16" type="ORF">HETSPECPRED_006066</name>
</gene>
<keyword evidence="7" id="KW-0809">Transit peptide</keyword>
<name>A0A8H3EIV4_9LECA</name>
<comment type="subunit">
    <text evidence="3 13">Component of the mitochondrial contact site and cristae organizing system (MICOS) complex.</text>
</comment>
<feature type="compositionally biased region" description="Pro residues" evidence="15">
    <location>
        <begin position="133"/>
        <end position="142"/>
    </location>
</feature>
<dbReference type="AlphaFoldDB" id="A0A8H3EIV4"/>
<protein>
    <recommendedName>
        <fullName evidence="4 13">MICOS complex subunit MIC60</fullName>
    </recommendedName>
    <alternativeName>
        <fullName evidence="13">Mitofilin</fullName>
    </alternativeName>
</protein>
<comment type="subcellular location">
    <subcellularLocation>
        <location evidence="1 13">Mitochondrion inner membrane</location>
        <topology evidence="1 13">Single-pass membrane protein</topology>
    </subcellularLocation>
</comment>
<evidence type="ECO:0000256" key="8">
    <source>
        <dbReference type="ARBA" id="ARBA00022989"/>
    </source>
</evidence>
<evidence type="ECO:0000313" key="17">
    <source>
        <dbReference type="Proteomes" id="UP000664521"/>
    </source>
</evidence>
<feature type="compositionally biased region" description="Pro residues" evidence="15">
    <location>
        <begin position="101"/>
        <end position="110"/>
    </location>
</feature>
<dbReference type="PANTHER" id="PTHR15415:SF7">
    <property type="entry name" value="MICOS COMPLEX SUBUNIT MIC60"/>
    <property type="match status" value="1"/>
</dbReference>
<evidence type="ECO:0000256" key="7">
    <source>
        <dbReference type="ARBA" id="ARBA00022946"/>
    </source>
</evidence>
<keyword evidence="5 13" id="KW-0812">Transmembrane</keyword>
<evidence type="ECO:0000256" key="1">
    <source>
        <dbReference type="ARBA" id="ARBA00004434"/>
    </source>
</evidence>
<evidence type="ECO:0000256" key="3">
    <source>
        <dbReference type="ARBA" id="ARBA00011875"/>
    </source>
</evidence>
<comment type="function">
    <text evidence="12">Component of the MICOS complex, a large protein complex of the mitochondrial inner membrane that plays crucial roles in the maintenance of crista junctions, inner membrane architecture, and formation of contact sites to the outer membrane. Plays a role in keeping cristae membranes connected to the inner boundary membrane. Also promotes protein import via the mitochondrial intermembrane space assembly (MIA) pathway.</text>
</comment>
<dbReference type="PANTHER" id="PTHR15415">
    <property type="entry name" value="MITOFILIN"/>
    <property type="match status" value="1"/>
</dbReference>
<evidence type="ECO:0000256" key="12">
    <source>
        <dbReference type="ARBA" id="ARBA00025571"/>
    </source>
</evidence>
<evidence type="ECO:0000256" key="9">
    <source>
        <dbReference type="ARBA" id="ARBA00023054"/>
    </source>
</evidence>
<feature type="transmembrane region" description="Helical" evidence="13">
    <location>
        <begin position="172"/>
        <end position="192"/>
    </location>
</feature>
<evidence type="ECO:0000256" key="4">
    <source>
        <dbReference type="ARBA" id="ARBA00018116"/>
    </source>
</evidence>
<feature type="region of interest" description="Disordered" evidence="15">
    <location>
        <begin position="225"/>
        <end position="372"/>
    </location>
</feature>
<keyword evidence="9 14" id="KW-0175">Coiled coil</keyword>
<evidence type="ECO:0000256" key="15">
    <source>
        <dbReference type="SAM" id="MobiDB-lite"/>
    </source>
</evidence>
<evidence type="ECO:0000256" key="11">
    <source>
        <dbReference type="ARBA" id="ARBA00023136"/>
    </source>
</evidence>
<evidence type="ECO:0000256" key="2">
    <source>
        <dbReference type="ARBA" id="ARBA00010877"/>
    </source>
</evidence>
<keyword evidence="10 13" id="KW-0496">Mitochondrion</keyword>
<feature type="compositionally biased region" description="Polar residues" evidence="15">
    <location>
        <begin position="1"/>
        <end position="10"/>
    </location>
</feature>
<evidence type="ECO:0000256" key="5">
    <source>
        <dbReference type="ARBA" id="ARBA00022692"/>
    </source>
</evidence>
<evidence type="ECO:0000256" key="13">
    <source>
        <dbReference type="RuleBase" id="RU363000"/>
    </source>
</evidence>
<dbReference type="InterPro" id="IPR019133">
    <property type="entry name" value="MIC60"/>
</dbReference>
<organism evidence="16 17">
    <name type="scientific">Heterodermia speciosa</name>
    <dbReference type="NCBI Taxonomy" id="116794"/>
    <lineage>
        <taxon>Eukaryota</taxon>
        <taxon>Fungi</taxon>
        <taxon>Dikarya</taxon>
        <taxon>Ascomycota</taxon>
        <taxon>Pezizomycotina</taxon>
        <taxon>Lecanoromycetes</taxon>
        <taxon>OSLEUM clade</taxon>
        <taxon>Lecanoromycetidae</taxon>
        <taxon>Caliciales</taxon>
        <taxon>Physciaceae</taxon>
        <taxon>Heterodermia</taxon>
    </lineage>
</organism>
<feature type="coiled-coil region" evidence="14">
    <location>
        <begin position="419"/>
        <end position="454"/>
    </location>
</feature>
<evidence type="ECO:0000256" key="14">
    <source>
        <dbReference type="SAM" id="Coils"/>
    </source>
</evidence>
<keyword evidence="8 13" id="KW-1133">Transmembrane helix</keyword>
<feature type="compositionally biased region" description="Pro residues" evidence="15">
    <location>
        <begin position="149"/>
        <end position="161"/>
    </location>
</feature>
<reference evidence="16" key="1">
    <citation type="submission" date="2021-03" db="EMBL/GenBank/DDBJ databases">
        <authorList>
            <person name="Tagirdzhanova G."/>
        </authorList>
    </citation>
    <scope>NUCLEOTIDE SEQUENCE</scope>
</reference>
<keyword evidence="6 13" id="KW-0999">Mitochondrion inner membrane</keyword>
<sequence length="748" mass="81948">MLRSVLSLSRRTALEPIGRTPGPQWLAPSSRSPNHRLFADSKAIDPNTKPSIHDSDAVVLPGSESKTAVGPTPPAPGAVASVSPATPSSPTPLSDTMDLPPNVPLVPPNPTASKIQTAPPTSIPSSGKREANLPPPPPPPPSSSQIPPLAKPPSSTPPPSPPKRKTGRFRRYLFYLFILSGLSYAGGVYYSLLSDNFHDFFTEYIPYGEDAVFYFEEREFRKRFPSLTNPTNRPAPDSGNKITIPSRSGLSWRVAQDGKGGSDLGSKGSHMSALDKNPEVKKANAQQNPLAATGGEQTGAVTKAKKDAEPPSKPQESKPESAPPQKEAESAPPQKELEKPVPKAEPAPKPVPKPVETKRDPMKGPEVNEPSVIMPVPRIDPLAIKNADEPVVQDLVKMLNDIITVVNADNASYKYTNPLNKAKNELAEVGAKILALKQAEKTSAEQKIKSTQAEFDSSAKELVRRLEIEMRDQELRWKDEFETEREKLSHTYQHRMQTELERLQQVSDQKHRNELLEQAVSLKKEFLSSVRDRVETERAGRLSRLEELSSSVSELERLTADWNSVIDANLQTQHLQVAVEAVRATLDSADRPRPFIHELATLKELAADDPVVKAAIGSINPTAYQRGIPTTAQLIDRFRRVAAEVRKSALLPEDAGIASHAASWALSKVLFKKRGMTAGDDVESVLTRAETLLEEGNLDEAAREMNTLEGWAKTLSWDWLGECRRVLEVRQAMDVIGAEARLKGLSVD</sequence>
<evidence type="ECO:0000256" key="6">
    <source>
        <dbReference type="ARBA" id="ARBA00022792"/>
    </source>
</evidence>
<proteinExistence type="inferred from homology"/>
<accession>A0A8H3EIV4</accession>
<feature type="compositionally biased region" description="Pro residues" evidence="15">
    <location>
        <begin position="343"/>
        <end position="353"/>
    </location>
</feature>
<comment type="similarity">
    <text evidence="2 13">Belongs to the MICOS complex subunit Mic60 family.</text>
</comment>
<feature type="compositionally biased region" description="Polar residues" evidence="15">
    <location>
        <begin position="240"/>
        <end position="249"/>
    </location>
</feature>
<comment type="caution">
    <text evidence="16">The sequence shown here is derived from an EMBL/GenBank/DDBJ whole genome shotgun (WGS) entry which is preliminary data.</text>
</comment>